<organism evidence="1">
    <name type="scientific">Trypanosoma vivax (strain Y486)</name>
    <dbReference type="NCBI Taxonomy" id="1055687"/>
    <lineage>
        <taxon>Eukaryota</taxon>
        <taxon>Discoba</taxon>
        <taxon>Euglenozoa</taxon>
        <taxon>Kinetoplastea</taxon>
        <taxon>Metakinetoplastina</taxon>
        <taxon>Trypanosomatida</taxon>
        <taxon>Trypanosomatidae</taxon>
        <taxon>Trypanosoma</taxon>
        <taxon>Duttonella</taxon>
    </lineage>
</organism>
<reference evidence="1" key="1">
    <citation type="journal article" date="2012" name="Proc. Natl. Acad. Sci. U.S.A.">
        <title>Antigenic diversity is generated by distinct evolutionary mechanisms in African trypanosome species.</title>
        <authorList>
            <person name="Jackson A.P."/>
            <person name="Berry A."/>
            <person name="Aslett M."/>
            <person name="Allison H.C."/>
            <person name="Burton P."/>
            <person name="Vavrova-Anderson J."/>
            <person name="Brown R."/>
            <person name="Browne H."/>
            <person name="Corton N."/>
            <person name="Hauser H."/>
            <person name="Gamble J."/>
            <person name="Gilderthorp R."/>
            <person name="Marcello L."/>
            <person name="McQuillan J."/>
            <person name="Otto T.D."/>
            <person name="Quail M.A."/>
            <person name="Sanders M.J."/>
            <person name="van Tonder A."/>
            <person name="Ginger M.L."/>
            <person name="Field M.C."/>
            <person name="Barry J.D."/>
            <person name="Hertz-Fowler C."/>
            <person name="Berriman M."/>
        </authorList>
    </citation>
    <scope>NUCLEOTIDE SEQUENCE</scope>
    <source>
        <strain evidence="1">Y486</strain>
    </source>
</reference>
<proteinExistence type="predicted"/>
<sequence length="124" mass="14040">MTSSPPTPTYPADHFSANKQQTQKTGMCMVHHSLSLSKKKNVAKSFCLLVSIKFINLLNFLVPQHTHTQRKKKKGEIHPCITVIIFFCPHSLSPTTCSYHRLSSTFTDTCESKRLSDPFCGRRT</sequence>
<gene>
    <name evidence="1" type="ORF">TVY486_0500910</name>
</gene>
<dbReference type="EMBL" id="HE573021">
    <property type="protein sequence ID" value="CCC47882.1"/>
    <property type="molecule type" value="Genomic_DNA"/>
</dbReference>
<name>G0TVB6_TRYVY</name>
<accession>G0TVB6</accession>
<protein>
    <submittedName>
        <fullName evidence="1">Uncharacterized protein</fullName>
    </submittedName>
</protein>
<evidence type="ECO:0000313" key="1">
    <source>
        <dbReference type="EMBL" id="CCC47882.1"/>
    </source>
</evidence>
<dbReference type="AlphaFoldDB" id="G0TVB6"/>